<name>A0A0F9GL17_9ZZZZ</name>
<dbReference type="InterPro" id="IPR016181">
    <property type="entry name" value="Acyl_CoA_acyltransferase"/>
</dbReference>
<proteinExistence type="predicted"/>
<dbReference type="InterPro" id="IPR000182">
    <property type="entry name" value="GNAT_dom"/>
</dbReference>
<reference evidence="2" key="1">
    <citation type="journal article" date="2015" name="Nature">
        <title>Complex archaea that bridge the gap between prokaryotes and eukaryotes.</title>
        <authorList>
            <person name="Spang A."/>
            <person name="Saw J.H."/>
            <person name="Jorgensen S.L."/>
            <person name="Zaremba-Niedzwiedzka K."/>
            <person name="Martijn J."/>
            <person name="Lind A.E."/>
            <person name="van Eijk R."/>
            <person name="Schleper C."/>
            <person name="Guy L."/>
            <person name="Ettema T.J."/>
        </authorList>
    </citation>
    <scope>NUCLEOTIDE SEQUENCE</scope>
</reference>
<dbReference type="SUPFAM" id="SSF55729">
    <property type="entry name" value="Acyl-CoA N-acyltransferases (Nat)"/>
    <property type="match status" value="1"/>
</dbReference>
<sequence length="195" mass="22805">MSLTIKTLKGEDVERALDDLARLRISVFHDFPYYYDGDFDYERGYVETYRDNDKAILVGAFDGDRIVGAATGTPLEDNEPQYVQPYAEVGYRVEDIFYCAESVLLSDYRGHGLGHAFFDQRESHARALGRVYTTFCSVMRPDDHPGRPEGYQPLDGFWEKRGYTRMDGMTTYYHWRDRGEETESIKQMQIWMRKL</sequence>
<gene>
    <name evidence="2" type="ORF">LCGC14_1897130</name>
</gene>
<dbReference type="EMBL" id="LAZR01019796">
    <property type="protein sequence ID" value="KKL91196.1"/>
    <property type="molecule type" value="Genomic_DNA"/>
</dbReference>
<organism evidence="2">
    <name type="scientific">marine sediment metagenome</name>
    <dbReference type="NCBI Taxonomy" id="412755"/>
    <lineage>
        <taxon>unclassified sequences</taxon>
        <taxon>metagenomes</taxon>
        <taxon>ecological metagenomes</taxon>
    </lineage>
</organism>
<dbReference type="AlphaFoldDB" id="A0A0F9GL17"/>
<dbReference type="CDD" id="cd04301">
    <property type="entry name" value="NAT_SF"/>
    <property type="match status" value="1"/>
</dbReference>
<evidence type="ECO:0000259" key="1">
    <source>
        <dbReference type="PROSITE" id="PS51186"/>
    </source>
</evidence>
<dbReference type="Pfam" id="PF00583">
    <property type="entry name" value="Acetyltransf_1"/>
    <property type="match status" value="1"/>
</dbReference>
<accession>A0A0F9GL17</accession>
<dbReference type="Gene3D" id="3.40.630.30">
    <property type="match status" value="1"/>
</dbReference>
<comment type="caution">
    <text evidence="2">The sequence shown here is derived from an EMBL/GenBank/DDBJ whole genome shotgun (WGS) entry which is preliminary data.</text>
</comment>
<dbReference type="GO" id="GO:0016747">
    <property type="term" value="F:acyltransferase activity, transferring groups other than amino-acyl groups"/>
    <property type="evidence" value="ECO:0007669"/>
    <property type="project" value="InterPro"/>
</dbReference>
<protein>
    <recommendedName>
        <fullName evidence="1">N-acetyltransferase domain-containing protein</fullName>
    </recommendedName>
</protein>
<feature type="domain" description="N-acetyltransferase" evidence="1">
    <location>
        <begin position="18"/>
        <end position="195"/>
    </location>
</feature>
<dbReference type="PROSITE" id="PS51186">
    <property type="entry name" value="GNAT"/>
    <property type="match status" value="1"/>
</dbReference>
<evidence type="ECO:0000313" key="2">
    <source>
        <dbReference type="EMBL" id="KKL91196.1"/>
    </source>
</evidence>